<dbReference type="AlphaFoldDB" id="A0A1Y2D0C2"/>
<evidence type="ECO:0000256" key="3">
    <source>
        <dbReference type="ARBA" id="ARBA00022603"/>
    </source>
</evidence>
<protein>
    <recommendedName>
        <fullName evidence="2">carnosine N-methyltransferase</fullName>
        <ecNumber evidence="2">2.1.1.22</ecNumber>
    </recommendedName>
</protein>
<evidence type="ECO:0000313" key="7">
    <source>
        <dbReference type="EMBL" id="ORY52576.1"/>
    </source>
</evidence>
<dbReference type="SUPFAM" id="SSF53335">
    <property type="entry name" value="S-adenosyl-L-methionine-dependent methyltransferases"/>
    <property type="match status" value="1"/>
</dbReference>
<comment type="similarity">
    <text evidence="1">Belongs to the carnosine N-methyltransferase family.</text>
</comment>
<gene>
    <name evidence="7" type="ORF">BCR33DRAFT_711853</name>
</gene>
<organism evidence="7 8">
    <name type="scientific">Rhizoclosmatium globosum</name>
    <dbReference type="NCBI Taxonomy" id="329046"/>
    <lineage>
        <taxon>Eukaryota</taxon>
        <taxon>Fungi</taxon>
        <taxon>Fungi incertae sedis</taxon>
        <taxon>Chytridiomycota</taxon>
        <taxon>Chytridiomycota incertae sedis</taxon>
        <taxon>Chytridiomycetes</taxon>
        <taxon>Chytridiales</taxon>
        <taxon>Chytriomycetaceae</taxon>
        <taxon>Rhizoclosmatium</taxon>
    </lineage>
</organism>
<keyword evidence="4" id="KW-0808">Transferase</keyword>
<comment type="caution">
    <text evidence="7">The sequence shown here is derived from an EMBL/GenBank/DDBJ whole genome shotgun (WGS) entry which is preliminary data.</text>
</comment>
<evidence type="ECO:0000256" key="1">
    <source>
        <dbReference type="ARBA" id="ARBA00010086"/>
    </source>
</evidence>
<dbReference type="EC" id="2.1.1.22" evidence="2"/>
<sequence>MFQRFLEEDPNDQPSQQDIENEERVYRKCVKAYNNYVPHSLASISKKRKDYLSVRASLRSLVATDAGDAIDVFQKRLGAVEERIRANGAFLKEMIVSMGGDPNTISEVVPKGRLIGKPNPESIVLDSDMDKVRSTLRQFVRDWSEEGKQERLDTYEPIMEALERIFGDVPLEQRGSISVLVPGAGLGRLAFDIVRKGFTTQGNEFSFYMLIASNFVLNAMKSPNCYTIYPWVHSFSNMQNQEHQLRPIPIPDVQPGGIPETADFSMVAGDFLEVYGGQKERGQWDVLVSCYFIDTAKNIFEYLTVIWNALKPGGVWINHGPLLYHFEGMRNEMSVELNLEELKTVAKNMGFIFEEERMMPSTYTSNENSMLKYVYNCAFWVARKPAK</sequence>
<dbReference type="OrthoDB" id="978at2759"/>
<dbReference type="GO" id="GO:0030735">
    <property type="term" value="F:carnosine N-methyltransferase activity"/>
    <property type="evidence" value="ECO:0007669"/>
    <property type="project" value="UniProtKB-EC"/>
</dbReference>
<evidence type="ECO:0000256" key="4">
    <source>
        <dbReference type="ARBA" id="ARBA00022679"/>
    </source>
</evidence>
<dbReference type="Pfam" id="PF07942">
    <property type="entry name" value="CARME"/>
    <property type="match status" value="1"/>
</dbReference>
<feature type="region of interest" description="Disordered" evidence="6">
    <location>
        <begin position="1"/>
        <end position="20"/>
    </location>
</feature>
<proteinExistence type="inferred from homology"/>
<dbReference type="PANTHER" id="PTHR12303:SF6">
    <property type="entry name" value="CARNOSINE N-METHYLTRANSFERASE"/>
    <property type="match status" value="1"/>
</dbReference>
<dbReference type="Gene3D" id="3.40.50.150">
    <property type="entry name" value="Vaccinia Virus protein VP39"/>
    <property type="match status" value="1"/>
</dbReference>
<dbReference type="PANTHER" id="PTHR12303">
    <property type="entry name" value="CARNOSINE N-METHYLTRANSFERASE"/>
    <property type="match status" value="1"/>
</dbReference>
<dbReference type="EMBL" id="MCGO01000003">
    <property type="protein sequence ID" value="ORY52576.1"/>
    <property type="molecule type" value="Genomic_DNA"/>
</dbReference>
<keyword evidence="3" id="KW-0489">Methyltransferase</keyword>
<dbReference type="InterPro" id="IPR029063">
    <property type="entry name" value="SAM-dependent_MTases_sf"/>
</dbReference>
<dbReference type="STRING" id="329046.A0A1Y2D0C2"/>
<name>A0A1Y2D0C2_9FUNG</name>
<evidence type="ECO:0000256" key="5">
    <source>
        <dbReference type="ARBA" id="ARBA00022691"/>
    </source>
</evidence>
<dbReference type="GO" id="GO:0032259">
    <property type="term" value="P:methylation"/>
    <property type="evidence" value="ECO:0007669"/>
    <property type="project" value="UniProtKB-KW"/>
</dbReference>
<evidence type="ECO:0000313" key="8">
    <source>
        <dbReference type="Proteomes" id="UP000193642"/>
    </source>
</evidence>
<evidence type="ECO:0000256" key="6">
    <source>
        <dbReference type="SAM" id="MobiDB-lite"/>
    </source>
</evidence>
<keyword evidence="8" id="KW-1185">Reference proteome</keyword>
<keyword evidence="5" id="KW-0949">S-adenosyl-L-methionine</keyword>
<accession>A0A1Y2D0C2</accession>
<evidence type="ECO:0000256" key="2">
    <source>
        <dbReference type="ARBA" id="ARBA00012003"/>
    </source>
</evidence>
<reference evidence="7 8" key="1">
    <citation type="submission" date="2016-07" db="EMBL/GenBank/DDBJ databases">
        <title>Pervasive Adenine N6-methylation of Active Genes in Fungi.</title>
        <authorList>
            <consortium name="DOE Joint Genome Institute"/>
            <person name="Mondo S.J."/>
            <person name="Dannebaum R.O."/>
            <person name="Kuo R.C."/>
            <person name="Labutti K."/>
            <person name="Haridas S."/>
            <person name="Kuo A."/>
            <person name="Salamov A."/>
            <person name="Ahrendt S.R."/>
            <person name="Lipzen A."/>
            <person name="Sullivan W."/>
            <person name="Andreopoulos W.B."/>
            <person name="Clum A."/>
            <person name="Lindquist E."/>
            <person name="Daum C."/>
            <person name="Ramamoorthy G.K."/>
            <person name="Gryganskyi A."/>
            <person name="Culley D."/>
            <person name="Magnuson J.K."/>
            <person name="James T.Y."/>
            <person name="O'Malley M.A."/>
            <person name="Stajich J.E."/>
            <person name="Spatafora J.W."/>
            <person name="Visel A."/>
            <person name="Grigoriev I.V."/>
        </authorList>
    </citation>
    <scope>NUCLEOTIDE SEQUENCE [LARGE SCALE GENOMIC DNA]</scope>
    <source>
        <strain evidence="7 8">JEL800</strain>
    </source>
</reference>
<dbReference type="Proteomes" id="UP000193642">
    <property type="component" value="Unassembled WGS sequence"/>
</dbReference>
<dbReference type="InterPro" id="IPR012901">
    <property type="entry name" value="CARME"/>
</dbReference>
<dbReference type="SMART" id="SM01296">
    <property type="entry name" value="N2227"/>
    <property type="match status" value="1"/>
</dbReference>